<dbReference type="GeneID" id="115757296"/>
<dbReference type="AlphaFoldDB" id="A0A8B8R3Z1"/>
<dbReference type="PANTHER" id="PTHR38226">
    <property type="entry name" value="(WILD MALAYSIAN BANANA) HYPOTHETICAL PROTEIN"/>
    <property type="match status" value="1"/>
</dbReference>
<dbReference type="Pfam" id="PF24118">
    <property type="entry name" value="DUF7392"/>
    <property type="match status" value="1"/>
</dbReference>
<evidence type="ECO:0000313" key="2">
    <source>
        <dbReference type="Proteomes" id="UP000827889"/>
    </source>
</evidence>
<accession>A0A8B8R3Z1</accession>
<dbReference type="KEGG" id="rarg:115757296"/>
<evidence type="ECO:0000259" key="1">
    <source>
        <dbReference type="Pfam" id="PF24118"/>
    </source>
</evidence>
<sequence length="215" mass="23798">MSCFVPFNRRNLDISFFVFRPTLVLVDELVEALKRFAASTGTLGCIQSSIFRSIHGNMIIWYAAWMRKSSGDKESLNAKLLSMLTDVSSMAILVEYSFFEPYAGESRDGSPAAKFSTGDIISVDAAESTADEVGDLAYACLALFKSRFRKDRGRGRWRVLEIAEPAEGGMHPRVEIASVLLLVDLELGVPERGPPVSRPLLSRPQVRHLQGGVRE</sequence>
<feature type="domain" description="DUF7392" evidence="1">
    <location>
        <begin position="97"/>
        <end position="153"/>
    </location>
</feature>
<dbReference type="RefSeq" id="XP_030553338.2">
    <property type="nucleotide sequence ID" value="XM_030697478.2"/>
</dbReference>
<evidence type="ECO:0000313" key="3">
    <source>
        <dbReference type="RefSeq" id="XP_030553338.2"/>
    </source>
</evidence>
<protein>
    <submittedName>
        <fullName evidence="3">Uncharacterized protein LOC115757296</fullName>
    </submittedName>
</protein>
<name>A0A8B8R3Z1_9MYRT</name>
<gene>
    <name evidence="3" type="primary">LOC115757296</name>
</gene>
<dbReference type="PANTHER" id="PTHR38226:SF3">
    <property type="entry name" value="(WILD MALAYSIAN BANANA) HYPOTHETICAL PROTEIN"/>
    <property type="match status" value="1"/>
</dbReference>
<organism evidence="2 3">
    <name type="scientific">Rhodamnia argentea</name>
    <dbReference type="NCBI Taxonomy" id="178133"/>
    <lineage>
        <taxon>Eukaryota</taxon>
        <taxon>Viridiplantae</taxon>
        <taxon>Streptophyta</taxon>
        <taxon>Embryophyta</taxon>
        <taxon>Tracheophyta</taxon>
        <taxon>Spermatophyta</taxon>
        <taxon>Magnoliopsida</taxon>
        <taxon>eudicotyledons</taxon>
        <taxon>Gunneridae</taxon>
        <taxon>Pentapetalae</taxon>
        <taxon>rosids</taxon>
        <taxon>malvids</taxon>
        <taxon>Myrtales</taxon>
        <taxon>Myrtaceae</taxon>
        <taxon>Myrtoideae</taxon>
        <taxon>Myrteae</taxon>
        <taxon>Australasian group</taxon>
        <taxon>Rhodamnia</taxon>
    </lineage>
</organism>
<dbReference type="Proteomes" id="UP000827889">
    <property type="component" value="Chromosome 9"/>
</dbReference>
<dbReference type="InterPro" id="IPR055816">
    <property type="entry name" value="DUF7392"/>
</dbReference>
<reference evidence="3" key="1">
    <citation type="submission" date="2025-08" db="UniProtKB">
        <authorList>
            <consortium name="RefSeq"/>
        </authorList>
    </citation>
    <scope>IDENTIFICATION</scope>
    <source>
        <tissue evidence="3">Leaf</tissue>
    </source>
</reference>
<proteinExistence type="predicted"/>
<keyword evidence="2" id="KW-1185">Reference proteome</keyword>